<evidence type="ECO:0000256" key="5">
    <source>
        <dbReference type="ARBA" id="ARBA00023136"/>
    </source>
</evidence>
<feature type="compositionally biased region" description="Acidic residues" evidence="6">
    <location>
        <begin position="174"/>
        <end position="183"/>
    </location>
</feature>
<feature type="region of interest" description="Disordered" evidence="6">
    <location>
        <begin position="161"/>
        <end position="184"/>
    </location>
</feature>
<dbReference type="SUPFAM" id="SSF49879">
    <property type="entry name" value="SMAD/FHA domain"/>
    <property type="match status" value="1"/>
</dbReference>
<evidence type="ECO:0000256" key="4">
    <source>
        <dbReference type="ARBA" id="ARBA00022989"/>
    </source>
</evidence>
<protein>
    <recommendedName>
        <fullName evidence="8">FHA domain-containing protein</fullName>
    </recommendedName>
</protein>
<evidence type="ECO:0000313" key="10">
    <source>
        <dbReference type="Proteomes" id="UP000076218"/>
    </source>
</evidence>
<dbReference type="OrthoDB" id="5111283at2"/>
<dbReference type="AlphaFoldDB" id="A0A154UXS8"/>
<sequence length="379" mass="38890">MAHALLGAVTCGRCGARVAVAVSTCARCASPRLDAAPGTATGPYQGMLIGVVPAPAGRRYAARAMDAVPPAALLAAAVIGAGDARWPVLVVLLLVGAAFAVLTANAASSLRSGQTLGRRLLRLRTVDDLSGAPLTAMDRFGRIPRLLRQRTTVTADLRAGRDPLGVARPPADALGDDVADDDAGPTVDEAVRRAHRRTTSIRVEAPAPTGAALVLDSGERLAVTEPLVVGRKPEAQVDGVTHVVHMWTDLSRTVAKSHALFAWSGSSMWITDLGSLSGTAVITPEGERRPLVAGVPTAASVGWTVELGRRRIVIEPDAPEATASESPTAVPDATDASPADAVSDPGLRSRTGSRPPTAAPSPAVAPAPTPTERTAPRAD</sequence>
<feature type="domain" description="FHA" evidence="8">
    <location>
        <begin position="227"/>
        <end position="281"/>
    </location>
</feature>
<dbReference type="GO" id="GO:0016020">
    <property type="term" value="C:membrane"/>
    <property type="evidence" value="ECO:0007669"/>
    <property type="project" value="UniProtKB-SubCell"/>
</dbReference>
<dbReference type="Proteomes" id="UP000076218">
    <property type="component" value="Unassembled WGS sequence"/>
</dbReference>
<dbReference type="InterPro" id="IPR008984">
    <property type="entry name" value="SMAD_FHA_dom_sf"/>
</dbReference>
<dbReference type="CDD" id="cd00060">
    <property type="entry name" value="FHA"/>
    <property type="match status" value="1"/>
</dbReference>
<accession>A0A154UXS8</accession>
<keyword evidence="3 7" id="KW-0812">Transmembrane</keyword>
<reference evidence="9 10" key="1">
    <citation type="submission" date="2016-01" db="EMBL/GenBank/DDBJ databases">
        <title>Draft genome sequence of Clavibacter michiganensis subsp. tessellarius DOAB 609.</title>
        <authorList>
            <person name="Tambong J.T."/>
        </authorList>
    </citation>
    <scope>NUCLEOTIDE SEQUENCE [LARGE SCALE GENOMIC DNA]</scope>
    <source>
        <strain evidence="9 10">DOAB 609</strain>
    </source>
</reference>
<feature type="transmembrane region" description="Helical" evidence="7">
    <location>
        <begin position="88"/>
        <end position="110"/>
    </location>
</feature>
<gene>
    <name evidence="9" type="ORF">AWH51_00515</name>
</gene>
<evidence type="ECO:0000259" key="8">
    <source>
        <dbReference type="PROSITE" id="PS50006"/>
    </source>
</evidence>
<dbReference type="STRING" id="31965.AWH51_00515"/>
<evidence type="ECO:0000256" key="7">
    <source>
        <dbReference type="SAM" id="Phobius"/>
    </source>
</evidence>
<evidence type="ECO:0000313" key="9">
    <source>
        <dbReference type="EMBL" id="KZC93887.1"/>
    </source>
</evidence>
<evidence type="ECO:0000256" key="1">
    <source>
        <dbReference type="ARBA" id="ARBA00004141"/>
    </source>
</evidence>
<proteinExistence type="predicted"/>
<evidence type="ECO:0000256" key="3">
    <source>
        <dbReference type="ARBA" id="ARBA00022692"/>
    </source>
</evidence>
<feature type="region of interest" description="Disordered" evidence="6">
    <location>
        <begin position="316"/>
        <end position="379"/>
    </location>
</feature>
<name>A0A154UXS8_9MICO</name>
<evidence type="ECO:0000256" key="6">
    <source>
        <dbReference type="SAM" id="MobiDB-lite"/>
    </source>
</evidence>
<comment type="caution">
    <text evidence="9">The sequence shown here is derived from an EMBL/GenBank/DDBJ whole genome shotgun (WGS) entry which is preliminary data.</text>
</comment>
<evidence type="ECO:0000256" key="2">
    <source>
        <dbReference type="ARBA" id="ARBA00022553"/>
    </source>
</evidence>
<comment type="subcellular location">
    <subcellularLocation>
        <location evidence="1">Membrane</location>
        <topology evidence="1">Multi-pass membrane protein</topology>
    </subcellularLocation>
</comment>
<feature type="compositionally biased region" description="Pro residues" evidence="6">
    <location>
        <begin position="357"/>
        <end position="369"/>
    </location>
</feature>
<keyword evidence="2" id="KW-0597">Phosphoprotein</keyword>
<organism evidence="9 10">
    <name type="scientific">Clavibacter tessellarius</name>
    <dbReference type="NCBI Taxonomy" id="31965"/>
    <lineage>
        <taxon>Bacteria</taxon>
        <taxon>Bacillati</taxon>
        <taxon>Actinomycetota</taxon>
        <taxon>Actinomycetes</taxon>
        <taxon>Micrococcales</taxon>
        <taxon>Microbacteriaceae</taxon>
        <taxon>Clavibacter</taxon>
    </lineage>
</organism>
<dbReference type="InterPro" id="IPR010432">
    <property type="entry name" value="RDD"/>
</dbReference>
<dbReference type="Pfam" id="PF06271">
    <property type="entry name" value="RDD"/>
    <property type="match status" value="1"/>
</dbReference>
<keyword evidence="4 7" id="KW-1133">Transmembrane helix</keyword>
<dbReference type="PROSITE" id="PS50006">
    <property type="entry name" value="FHA_DOMAIN"/>
    <property type="match status" value="1"/>
</dbReference>
<keyword evidence="5 7" id="KW-0472">Membrane</keyword>
<dbReference type="EMBL" id="LQXA01000053">
    <property type="protein sequence ID" value="KZC93887.1"/>
    <property type="molecule type" value="Genomic_DNA"/>
</dbReference>
<dbReference type="InterPro" id="IPR000253">
    <property type="entry name" value="FHA_dom"/>
</dbReference>
<dbReference type="RefSeq" id="WP_063072705.1">
    <property type="nucleotide sequence ID" value="NZ_LQXA01000053.1"/>
</dbReference>
<dbReference type="Gene3D" id="2.60.200.20">
    <property type="match status" value="1"/>
</dbReference>